<dbReference type="Proteomes" id="UP000008561">
    <property type="component" value="Chromosome"/>
</dbReference>
<dbReference type="InterPro" id="IPR028098">
    <property type="entry name" value="Glyco_trans_4-like_N"/>
</dbReference>
<protein>
    <submittedName>
        <fullName evidence="4">Glycosyl transferase group 1</fullName>
    </submittedName>
</protein>
<feature type="domain" description="Glycosyl transferase family 1" evidence="2">
    <location>
        <begin position="185"/>
        <end position="342"/>
    </location>
</feature>
<dbReference type="eggNOG" id="COG0438">
    <property type="taxonomic scope" value="Bacteria"/>
</dbReference>
<dbReference type="AlphaFoldDB" id="A8ZU26"/>
<evidence type="ECO:0000313" key="5">
    <source>
        <dbReference type="Proteomes" id="UP000008561"/>
    </source>
</evidence>
<dbReference type="PANTHER" id="PTHR46401:SF2">
    <property type="entry name" value="GLYCOSYLTRANSFERASE WBBK-RELATED"/>
    <property type="match status" value="1"/>
</dbReference>
<dbReference type="CAZy" id="GT4">
    <property type="family name" value="Glycosyltransferase Family 4"/>
</dbReference>
<accession>A8ZU26</accession>
<keyword evidence="1 4" id="KW-0808">Transferase</keyword>
<dbReference type="HOGENOM" id="CLU_009583_27_0_7"/>
<dbReference type="GO" id="GO:0009103">
    <property type="term" value="P:lipopolysaccharide biosynthetic process"/>
    <property type="evidence" value="ECO:0007669"/>
    <property type="project" value="TreeGrafter"/>
</dbReference>
<dbReference type="SUPFAM" id="SSF53756">
    <property type="entry name" value="UDP-Glycosyltransferase/glycogen phosphorylase"/>
    <property type="match status" value="1"/>
</dbReference>
<evidence type="ECO:0000259" key="2">
    <source>
        <dbReference type="Pfam" id="PF00534"/>
    </source>
</evidence>
<gene>
    <name evidence="4" type="ordered locus">Dole_0528</name>
</gene>
<dbReference type="Gene3D" id="3.40.50.2000">
    <property type="entry name" value="Glycogen Phosphorylase B"/>
    <property type="match status" value="2"/>
</dbReference>
<dbReference type="EMBL" id="CP000859">
    <property type="protein sequence ID" value="ABW66338.1"/>
    <property type="molecule type" value="Genomic_DNA"/>
</dbReference>
<feature type="domain" description="Glycosyltransferase subfamily 4-like N-terminal" evidence="3">
    <location>
        <begin position="16"/>
        <end position="177"/>
    </location>
</feature>
<dbReference type="CDD" id="cd03809">
    <property type="entry name" value="GT4_MtfB-like"/>
    <property type="match status" value="1"/>
</dbReference>
<dbReference type="Pfam" id="PF00534">
    <property type="entry name" value="Glycos_transf_1"/>
    <property type="match status" value="1"/>
</dbReference>
<dbReference type="OrthoDB" id="9767517at2"/>
<dbReference type="InterPro" id="IPR001296">
    <property type="entry name" value="Glyco_trans_1"/>
</dbReference>
<name>A8ZU26_DESOH</name>
<evidence type="ECO:0000313" key="4">
    <source>
        <dbReference type="EMBL" id="ABW66338.1"/>
    </source>
</evidence>
<dbReference type="RefSeq" id="WP_012173957.1">
    <property type="nucleotide sequence ID" value="NC_009943.1"/>
</dbReference>
<reference evidence="4 5" key="1">
    <citation type="submission" date="2007-10" db="EMBL/GenBank/DDBJ databases">
        <title>Complete sequence of Desulfococcus oleovorans Hxd3.</title>
        <authorList>
            <consortium name="US DOE Joint Genome Institute"/>
            <person name="Copeland A."/>
            <person name="Lucas S."/>
            <person name="Lapidus A."/>
            <person name="Barry K."/>
            <person name="Glavina del Rio T."/>
            <person name="Dalin E."/>
            <person name="Tice H."/>
            <person name="Pitluck S."/>
            <person name="Kiss H."/>
            <person name="Brettin T."/>
            <person name="Bruce D."/>
            <person name="Detter J.C."/>
            <person name="Han C."/>
            <person name="Schmutz J."/>
            <person name="Larimer F."/>
            <person name="Land M."/>
            <person name="Hauser L."/>
            <person name="Kyrpides N."/>
            <person name="Kim E."/>
            <person name="Wawrik B."/>
            <person name="Richardson P."/>
        </authorList>
    </citation>
    <scope>NUCLEOTIDE SEQUENCE [LARGE SCALE GENOMIC DNA]</scope>
    <source>
        <strain evidence="5">DSM 6200 / JCM 39069 / Hxd3</strain>
    </source>
</reference>
<dbReference type="KEGG" id="dol:Dole_0528"/>
<sequence length="368" mass="41496">MNILYDYHIFHAQRHGGISRYFYELAKHLSAREDCSIEIFAPLHINEYLDLTSDIRLRGIKIKNYPFSGYIRRSINNALTRILITRRSDLDIFHETFYSGTDHRPHSAKGLITVHDMIHEKFAEYFPGRDITTKIKAAAVNRADHVICVSENTRRDLIELLRVPEEKTSVVYHGYSLSGATPAVYPITGRKPFILYVGHRDGYKNYQLLLRAYASSKSLRNEVPIICFGGGEITAHEKDLMALLNLPPDCVQYMEGNDSVLAGLYASASVFVYPSLYEGFGIPPLEAMALGCPVVCSNTGSIPEVVGNSARLFDPESESDLRSAMEEVVFSPEHAERLKAKGFDRIKMFSWEKCAQDTLAVYKKVSGN</sequence>
<dbReference type="PANTHER" id="PTHR46401">
    <property type="entry name" value="GLYCOSYLTRANSFERASE WBBK-RELATED"/>
    <property type="match status" value="1"/>
</dbReference>
<dbReference type="Pfam" id="PF13439">
    <property type="entry name" value="Glyco_transf_4"/>
    <property type="match status" value="1"/>
</dbReference>
<dbReference type="GO" id="GO:0016757">
    <property type="term" value="F:glycosyltransferase activity"/>
    <property type="evidence" value="ECO:0007669"/>
    <property type="project" value="InterPro"/>
</dbReference>
<evidence type="ECO:0000256" key="1">
    <source>
        <dbReference type="ARBA" id="ARBA00022679"/>
    </source>
</evidence>
<dbReference type="STRING" id="96561.Dole_0528"/>
<proteinExistence type="predicted"/>
<evidence type="ECO:0000259" key="3">
    <source>
        <dbReference type="Pfam" id="PF13439"/>
    </source>
</evidence>
<keyword evidence="5" id="KW-1185">Reference proteome</keyword>
<organism evidence="4 5">
    <name type="scientific">Desulfosudis oleivorans (strain DSM 6200 / JCM 39069 / Hxd3)</name>
    <name type="common">Desulfococcus oleovorans</name>
    <dbReference type="NCBI Taxonomy" id="96561"/>
    <lineage>
        <taxon>Bacteria</taxon>
        <taxon>Pseudomonadati</taxon>
        <taxon>Thermodesulfobacteriota</taxon>
        <taxon>Desulfobacteria</taxon>
        <taxon>Desulfobacterales</taxon>
        <taxon>Desulfosudaceae</taxon>
        <taxon>Desulfosudis</taxon>
    </lineage>
</organism>